<dbReference type="NCBIfam" id="TIGR02227">
    <property type="entry name" value="sigpep_I_bact"/>
    <property type="match status" value="1"/>
</dbReference>
<evidence type="ECO:0000313" key="9">
    <source>
        <dbReference type="EMBL" id="MDR6939097.1"/>
    </source>
</evidence>
<dbReference type="InterPro" id="IPR000223">
    <property type="entry name" value="Pept_S26A_signal_pept_1"/>
</dbReference>
<keyword evidence="6" id="KW-1133">Transmembrane helix</keyword>
<evidence type="ECO:0000256" key="1">
    <source>
        <dbReference type="ARBA" id="ARBA00000677"/>
    </source>
</evidence>
<dbReference type="InterPro" id="IPR019533">
    <property type="entry name" value="Peptidase_S26"/>
</dbReference>
<comment type="catalytic activity">
    <reaction evidence="1 6">
        <text>Cleavage of hydrophobic, N-terminal signal or leader sequences from secreted and periplasmic proteins.</text>
        <dbReference type="EC" id="3.4.21.89"/>
    </reaction>
</comment>
<dbReference type="PRINTS" id="PR00727">
    <property type="entry name" value="LEADERPTASE"/>
</dbReference>
<feature type="compositionally biased region" description="Low complexity" evidence="7">
    <location>
        <begin position="34"/>
        <end position="47"/>
    </location>
</feature>
<evidence type="ECO:0000256" key="4">
    <source>
        <dbReference type="ARBA" id="ARBA00013208"/>
    </source>
</evidence>
<evidence type="ECO:0000256" key="2">
    <source>
        <dbReference type="ARBA" id="ARBA00004401"/>
    </source>
</evidence>
<evidence type="ECO:0000256" key="3">
    <source>
        <dbReference type="ARBA" id="ARBA00009370"/>
    </source>
</evidence>
<comment type="subcellular location">
    <subcellularLocation>
        <location evidence="2">Cell membrane</location>
        <topology evidence="2">Single-pass type II membrane protein</topology>
    </subcellularLocation>
    <subcellularLocation>
        <location evidence="6">Membrane</location>
        <topology evidence="6">Single-pass type II membrane protein</topology>
    </subcellularLocation>
</comment>
<dbReference type="PANTHER" id="PTHR43390:SF1">
    <property type="entry name" value="CHLOROPLAST PROCESSING PEPTIDASE"/>
    <property type="match status" value="1"/>
</dbReference>
<dbReference type="EMBL" id="JAVDUJ010000001">
    <property type="protein sequence ID" value="MDR6939097.1"/>
    <property type="molecule type" value="Genomic_DNA"/>
</dbReference>
<dbReference type="InterPro" id="IPR019758">
    <property type="entry name" value="Pept_S26A_signal_pept_1_CS"/>
</dbReference>
<evidence type="ECO:0000256" key="6">
    <source>
        <dbReference type="RuleBase" id="RU362042"/>
    </source>
</evidence>
<comment type="caution">
    <text evidence="9">The sequence shown here is derived from an EMBL/GenBank/DDBJ whole genome shotgun (WGS) entry which is preliminary data.</text>
</comment>
<reference evidence="9 10" key="1">
    <citation type="submission" date="2023-07" db="EMBL/GenBank/DDBJ databases">
        <title>Sequencing the genomes of 1000 actinobacteria strains.</title>
        <authorList>
            <person name="Klenk H.-P."/>
        </authorList>
    </citation>
    <scope>NUCLEOTIDE SEQUENCE [LARGE SCALE GENOMIC DNA]</scope>
    <source>
        <strain evidence="9 10">DSM 15539</strain>
    </source>
</reference>
<evidence type="ECO:0000256" key="5">
    <source>
        <dbReference type="ARBA" id="ARBA00022801"/>
    </source>
</evidence>
<dbReference type="Gene3D" id="2.10.109.10">
    <property type="entry name" value="Umud Fragment, subunit A"/>
    <property type="match status" value="1"/>
</dbReference>
<dbReference type="InterPro" id="IPR036286">
    <property type="entry name" value="LexA/Signal_pep-like_sf"/>
</dbReference>
<keyword evidence="10" id="KW-1185">Reference proteome</keyword>
<feature type="domain" description="Peptidase S26" evidence="8">
    <location>
        <begin position="90"/>
        <end position="281"/>
    </location>
</feature>
<dbReference type="GO" id="GO:0009003">
    <property type="term" value="F:signal peptidase activity"/>
    <property type="evidence" value="ECO:0007669"/>
    <property type="project" value="UniProtKB-EC"/>
</dbReference>
<organism evidence="9 10">
    <name type="scientific">Arcanobacterium hippocoleae</name>
    <dbReference type="NCBI Taxonomy" id="149017"/>
    <lineage>
        <taxon>Bacteria</taxon>
        <taxon>Bacillati</taxon>
        <taxon>Actinomycetota</taxon>
        <taxon>Actinomycetes</taxon>
        <taxon>Actinomycetales</taxon>
        <taxon>Actinomycetaceae</taxon>
        <taxon>Arcanobacterium</taxon>
    </lineage>
</organism>
<proteinExistence type="inferred from homology"/>
<dbReference type="PANTHER" id="PTHR43390">
    <property type="entry name" value="SIGNAL PEPTIDASE I"/>
    <property type="match status" value="1"/>
</dbReference>
<evidence type="ECO:0000259" key="8">
    <source>
        <dbReference type="Pfam" id="PF10502"/>
    </source>
</evidence>
<sequence>MAHFEDDLDYGNSLDQMPPSFPPPKRSESNQLNDQAAHRAQVAAADHLDAPAQAGEEALQSDSAADFTRLQENAKYPQQSKLKTFLSNVFEFFVIIVVALVIALVLKTFIVQPFEIPSSSMANTLVPGDRIVVNKLADTEDELKRGDIVVFVDPGDWLAGVSKPELNGLQEILHRAGETIGLLPQNAGTHLVKRLIGKPGDHVVCCTVNGNLTINGKEVPEPYLIAGARASDKPFDVTVPAGHLWMMGDNRPNSKDSRYHQEATGFGFVPIANVEGRAWLRAYPFNRFGWLKSQTEVFSEVPAAQDPKNAK</sequence>
<accession>A0ABU1T155</accession>
<dbReference type="SUPFAM" id="SSF51306">
    <property type="entry name" value="LexA/Signal peptidase"/>
    <property type="match status" value="1"/>
</dbReference>
<dbReference type="PROSITE" id="PS00761">
    <property type="entry name" value="SPASE_I_3"/>
    <property type="match status" value="1"/>
</dbReference>
<dbReference type="RefSeq" id="WP_309955462.1">
    <property type="nucleotide sequence ID" value="NZ_JAVDUJ010000001.1"/>
</dbReference>
<keyword evidence="5 6" id="KW-0378">Hydrolase</keyword>
<feature type="region of interest" description="Disordered" evidence="7">
    <location>
        <begin position="1"/>
        <end position="47"/>
    </location>
</feature>
<gene>
    <name evidence="9" type="ORF">J2S36_000640</name>
</gene>
<dbReference type="EC" id="3.4.21.89" evidence="4 6"/>
<dbReference type="Pfam" id="PF10502">
    <property type="entry name" value="Peptidase_S26"/>
    <property type="match status" value="1"/>
</dbReference>
<name>A0ABU1T155_9ACTO</name>
<keyword evidence="6" id="KW-0472">Membrane</keyword>
<evidence type="ECO:0000313" key="10">
    <source>
        <dbReference type="Proteomes" id="UP001266099"/>
    </source>
</evidence>
<protein>
    <recommendedName>
        <fullName evidence="4 6">Signal peptidase I</fullName>
        <ecNumber evidence="4 6">3.4.21.89</ecNumber>
    </recommendedName>
</protein>
<keyword evidence="6" id="KW-0645">Protease</keyword>
<keyword evidence="6" id="KW-0812">Transmembrane</keyword>
<dbReference type="CDD" id="cd06530">
    <property type="entry name" value="S26_SPase_I"/>
    <property type="match status" value="1"/>
</dbReference>
<dbReference type="Proteomes" id="UP001266099">
    <property type="component" value="Unassembled WGS sequence"/>
</dbReference>
<feature type="transmembrane region" description="Helical" evidence="6">
    <location>
        <begin position="85"/>
        <end position="106"/>
    </location>
</feature>
<comment type="similarity">
    <text evidence="3 6">Belongs to the peptidase S26 family.</text>
</comment>
<evidence type="ECO:0000256" key="7">
    <source>
        <dbReference type="SAM" id="MobiDB-lite"/>
    </source>
</evidence>